<keyword evidence="3" id="KW-1185">Reference proteome</keyword>
<dbReference type="Proteomes" id="UP001642483">
    <property type="component" value="Unassembled WGS sequence"/>
</dbReference>
<evidence type="ECO:0000256" key="1">
    <source>
        <dbReference type="SAM" id="Phobius"/>
    </source>
</evidence>
<gene>
    <name evidence="2" type="ORF">CVLEPA_LOCUS3021</name>
</gene>
<keyword evidence="1" id="KW-0812">Transmembrane</keyword>
<proteinExistence type="predicted"/>
<protein>
    <submittedName>
        <fullName evidence="2">Uncharacterized protein</fullName>
    </submittedName>
</protein>
<keyword evidence="1" id="KW-0472">Membrane</keyword>
<feature type="transmembrane region" description="Helical" evidence="1">
    <location>
        <begin position="40"/>
        <end position="66"/>
    </location>
</feature>
<reference evidence="2 3" key="1">
    <citation type="submission" date="2024-02" db="EMBL/GenBank/DDBJ databases">
        <authorList>
            <person name="Daric V."/>
            <person name="Darras S."/>
        </authorList>
    </citation>
    <scope>NUCLEOTIDE SEQUENCE [LARGE SCALE GENOMIC DNA]</scope>
</reference>
<evidence type="ECO:0000313" key="3">
    <source>
        <dbReference type="Proteomes" id="UP001642483"/>
    </source>
</evidence>
<evidence type="ECO:0000313" key="2">
    <source>
        <dbReference type="EMBL" id="CAK8673208.1"/>
    </source>
</evidence>
<organism evidence="2 3">
    <name type="scientific">Clavelina lepadiformis</name>
    <name type="common">Light-bulb sea squirt</name>
    <name type="synonym">Ascidia lepadiformis</name>
    <dbReference type="NCBI Taxonomy" id="159417"/>
    <lineage>
        <taxon>Eukaryota</taxon>
        <taxon>Metazoa</taxon>
        <taxon>Chordata</taxon>
        <taxon>Tunicata</taxon>
        <taxon>Ascidiacea</taxon>
        <taxon>Aplousobranchia</taxon>
        <taxon>Clavelinidae</taxon>
        <taxon>Clavelina</taxon>
    </lineage>
</organism>
<keyword evidence="1" id="KW-1133">Transmembrane helix</keyword>
<name>A0ABP0F0E4_CLALP</name>
<accession>A0ABP0F0E4</accession>
<sequence length="145" mass="15543">MNLYQVLSANVPRLQKRQQQLLVLRANPVTVKEPVTGKGITAGAIVGIVIAVLVVMVLITGGVYIFMGSSGKSMPSVSMPSFTMPNFTSSTKSPSSNAETSKEFDNPMALGDVSETFYLHFVIKFAVHSHLSCVFFQGGGYHSVA</sequence>
<dbReference type="EMBL" id="CAWYQH010000002">
    <property type="protein sequence ID" value="CAK8673208.1"/>
    <property type="molecule type" value="Genomic_DNA"/>
</dbReference>
<comment type="caution">
    <text evidence="2">The sequence shown here is derived from an EMBL/GenBank/DDBJ whole genome shotgun (WGS) entry which is preliminary data.</text>
</comment>